<evidence type="ECO:0000256" key="5">
    <source>
        <dbReference type="ARBA" id="ARBA00023128"/>
    </source>
</evidence>
<accession>A0A6G1H9U5</accession>
<sequence length="483" mass="53602">MPLKAKVTPPPPARGFATTTAPRATNESRQEMLDNLVEEQPGDEPDDVLFGSQLGLRTIELNRPKKLNSLNASMARKILARLKEYEKSDLANIILISGAGRAFCAGGDVAWLAQTNQKGEAGSKESTDYFGLEYKLDHLIASYKKPYIAFIDGITMGGGVGLSVHAPFRIATQNTVFAMPETTIGFFPDVGASFFLTRMDGGMGCYLALTSNQLKGVDVFYHGIATHYLDSSVLPALSTRLSELQFRDTSSLSDRNTLIASTLAEFSSGLPSPKPQISGYLRKLIDFCFDPADHPTPQSILSDLARCRDREAEGTEIRIWAEKTIATIKERSPVSVAVTLRQMQIGRRWNIAETFRNEYNIAAHFMRHPDFVTGVTARLIAKTKERPAWKPENLDLVRKEEVDSFFTPRKGEAPLQLVVDGEGAAYREYPHREFGLPTEERILAAAKKDGVVVEKEKVVERFLERSGGKEGVREKVLEVLDRM</sequence>
<gene>
    <name evidence="9" type="ORF">K402DRAFT_401473</name>
</gene>
<evidence type="ECO:0000259" key="8">
    <source>
        <dbReference type="Pfam" id="PF16113"/>
    </source>
</evidence>
<dbReference type="Pfam" id="PF16113">
    <property type="entry name" value="ECH_2"/>
    <property type="match status" value="1"/>
</dbReference>
<dbReference type="CDD" id="cd06558">
    <property type="entry name" value="crotonase-like"/>
    <property type="match status" value="1"/>
</dbReference>
<keyword evidence="5" id="KW-0496">Mitochondrion</keyword>
<evidence type="ECO:0000256" key="6">
    <source>
        <dbReference type="ARBA" id="ARBA00031181"/>
    </source>
</evidence>
<keyword evidence="4 9" id="KW-0378">Hydrolase</keyword>
<feature type="domain" description="Enoyl-CoA hydratase/isomerase" evidence="8">
    <location>
        <begin position="57"/>
        <end position="406"/>
    </location>
</feature>
<feature type="region of interest" description="Disordered" evidence="7">
    <location>
        <begin position="1"/>
        <end position="26"/>
    </location>
</feature>
<dbReference type="PROSITE" id="PS00166">
    <property type="entry name" value="ENOYL_COA_HYDRATASE"/>
    <property type="match status" value="1"/>
</dbReference>
<dbReference type="InterPro" id="IPR018376">
    <property type="entry name" value="Enoyl-CoA_hyd/isom_CS"/>
</dbReference>
<proteinExistence type="predicted"/>
<dbReference type="GO" id="GO:0006574">
    <property type="term" value="P:L-valine catabolic process"/>
    <property type="evidence" value="ECO:0007669"/>
    <property type="project" value="TreeGrafter"/>
</dbReference>
<evidence type="ECO:0000313" key="10">
    <source>
        <dbReference type="Proteomes" id="UP000800041"/>
    </source>
</evidence>
<comment type="catalytic activity">
    <reaction evidence="1">
        <text>3-hydroxy-2-methylpropanoyl-CoA + H2O = 3-hydroxy-2-methylpropanoate + CoA + H(+)</text>
        <dbReference type="Rhea" id="RHEA:20888"/>
        <dbReference type="ChEBI" id="CHEBI:11805"/>
        <dbReference type="ChEBI" id="CHEBI:15377"/>
        <dbReference type="ChEBI" id="CHEBI:15378"/>
        <dbReference type="ChEBI" id="CHEBI:57287"/>
        <dbReference type="ChEBI" id="CHEBI:57340"/>
        <dbReference type="EC" id="3.1.2.4"/>
    </reaction>
</comment>
<dbReference type="EC" id="3.1.2.4" evidence="3"/>
<dbReference type="InterPro" id="IPR029045">
    <property type="entry name" value="ClpP/crotonase-like_dom_sf"/>
</dbReference>
<dbReference type="InterPro" id="IPR032259">
    <property type="entry name" value="HIBYL-CoA-H"/>
</dbReference>
<dbReference type="NCBIfam" id="NF004127">
    <property type="entry name" value="PRK05617.1"/>
    <property type="match status" value="1"/>
</dbReference>
<evidence type="ECO:0000256" key="4">
    <source>
        <dbReference type="ARBA" id="ARBA00022801"/>
    </source>
</evidence>
<dbReference type="AlphaFoldDB" id="A0A6G1H9U5"/>
<evidence type="ECO:0000256" key="3">
    <source>
        <dbReference type="ARBA" id="ARBA00011915"/>
    </source>
</evidence>
<dbReference type="Gene3D" id="3.90.226.10">
    <property type="entry name" value="2-enoyl-CoA Hydratase, Chain A, domain 1"/>
    <property type="match status" value="1"/>
</dbReference>
<dbReference type="PANTHER" id="PTHR43176:SF3">
    <property type="entry name" value="3-HYDROXYISOBUTYRYL-COA HYDROLASE, MITOCHONDRIAL"/>
    <property type="match status" value="1"/>
</dbReference>
<dbReference type="Proteomes" id="UP000800041">
    <property type="component" value="Unassembled WGS sequence"/>
</dbReference>
<comment type="subcellular location">
    <subcellularLocation>
        <location evidence="2">Mitochondrion</location>
    </subcellularLocation>
</comment>
<dbReference type="EMBL" id="ML977143">
    <property type="protein sequence ID" value="KAF1989981.1"/>
    <property type="molecule type" value="Genomic_DNA"/>
</dbReference>
<evidence type="ECO:0000313" key="9">
    <source>
        <dbReference type="EMBL" id="KAF1989981.1"/>
    </source>
</evidence>
<dbReference type="PANTHER" id="PTHR43176">
    <property type="entry name" value="3-HYDROXYISOBUTYRYL-COA HYDROLASE-RELATED"/>
    <property type="match status" value="1"/>
</dbReference>
<dbReference type="GO" id="GO:0003860">
    <property type="term" value="F:3-hydroxyisobutyryl-CoA hydrolase activity"/>
    <property type="evidence" value="ECO:0007669"/>
    <property type="project" value="UniProtKB-EC"/>
</dbReference>
<name>A0A6G1H9U5_9PEZI</name>
<dbReference type="SUPFAM" id="SSF52096">
    <property type="entry name" value="ClpP/crotonase"/>
    <property type="match status" value="1"/>
</dbReference>
<evidence type="ECO:0000256" key="1">
    <source>
        <dbReference type="ARBA" id="ARBA00001709"/>
    </source>
</evidence>
<protein>
    <recommendedName>
        <fullName evidence="3">3-hydroxyisobutyryl-CoA hydrolase</fullName>
        <ecNumber evidence="3">3.1.2.4</ecNumber>
    </recommendedName>
    <alternativeName>
        <fullName evidence="6">3-hydroxyisobutyryl-coenzyme A hydrolase</fullName>
    </alternativeName>
</protein>
<evidence type="ECO:0000256" key="2">
    <source>
        <dbReference type="ARBA" id="ARBA00004173"/>
    </source>
</evidence>
<organism evidence="9 10">
    <name type="scientific">Aulographum hederae CBS 113979</name>
    <dbReference type="NCBI Taxonomy" id="1176131"/>
    <lineage>
        <taxon>Eukaryota</taxon>
        <taxon>Fungi</taxon>
        <taxon>Dikarya</taxon>
        <taxon>Ascomycota</taxon>
        <taxon>Pezizomycotina</taxon>
        <taxon>Dothideomycetes</taxon>
        <taxon>Pleosporomycetidae</taxon>
        <taxon>Aulographales</taxon>
        <taxon>Aulographaceae</taxon>
    </lineage>
</organism>
<dbReference type="FunFam" id="3.90.226.10:FF:000026">
    <property type="entry name" value="3-hydroxyisobutyryl-CoA hydrolase, mitochondrial"/>
    <property type="match status" value="1"/>
</dbReference>
<keyword evidence="10" id="KW-1185">Reference proteome</keyword>
<dbReference type="GO" id="GO:0005739">
    <property type="term" value="C:mitochondrion"/>
    <property type="evidence" value="ECO:0007669"/>
    <property type="project" value="UniProtKB-SubCell"/>
</dbReference>
<dbReference type="InterPro" id="IPR045004">
    <property type="entry name" value="ECH_dom"/>
</dbReference>
<dbReference type="OrthoDB" id="1737613at2759"/>
<evidence type="ECO:0000256" key="7">
    <source>
        <dbReference type="SAM" id="MobiDB-lite"/>
    </source>
</evidence>
<reference evidence="9" key="1">
    <citation type="journal article" date="2020" name="Stud. Mycol.">
        <title>101 Dothideomycetes genomes: a test case for predicting lifestyles and emergence of pathogens.</title>
        <authorList>
            <person name="Haridas S."/>
            <person name="Albert R."/>
            <person name="Binder M."/>
            <person name="Bloem J."/>
            <person name="Labutti K."/>
            <person name="Salamov A."/>
            <person name="Andreopoulos B."/>
            <person name="Baker S."/>
            <person name="Barry K."/>
            <person name="Bills G."/>
            <person name="Bluhm B."/>
            <person name="Cannon C."/>
            <person name="Castanera R."/>
            <person name="Culley D."/>
            <person name="Daum C."/>
            <person name="Ezra D."/>
            <person name="Gonzalez J."/>
            <person name="Henrissat B."/>
            <person name="Kuo A."/>
            <person name="Liang C."/>
            <person name="Lipzen A."/>
            <person name="Lutzoni F."/>
            <person name="Magnuson J."/>
            <person name="Mondo S."/>
            <person name="Nolan M."/>
            <person name="Ohm R."/>
            <person name="Pangilinan J."/>
            <person name="Park H.-J."/>
            <person name="Ramirez L."/>
            <person name="Alfaro M."/>
            <person name="Sun H."/>
            <person name="Tritt A."/>
            <person name="Yoshinaga Y."/>
            <person name="Zwiers L.-H."/>
            <person name="Turgeon B."/>
            <person name="Goodwin S."/>
            <person name="Spatafora J."/>
            <person name="Crous P."/>
            <person name="Grigoriev I."/>
        </authorList>
    </citation>
    <scope>NUCLEOTIDE SEQUENCE</scope>
    <source>
        <strain evidence="9">CBS 113979</strain>
    </source>
</reference>